<evidence type="ECO:0000313" key="9">
    <source>
        <dbReference type="EMBL" id="UOQ45447.1"/>
    </source>
</evidence>
<dbReference type="InterPro" id="IPR035906">
    <property type="entry name" value="MetI-like_sf"/>
</dbReference>
<reference evidence="9 10" key="1">
    <citation type="submission" date="2022-04" db="EMBL/GenBank/DDBJ databases">
        <title>Halobacillus sp. isolated from saltern.</title>
        <authorList>
            <person name="Won M."/>
            <person name="Lee C.-M."/>
            <person name="Woen H.-Y."/>
            <person name="Kwon S.-W."/>
        </authorList>
    </citation>
    <scope>NUCLEOTIDE SEQUENCE [LARGE SCALE GENOMIC DNA]</scope>
    <source>
        <strain evidence="9 10">SSBR10-3</strain>
    </source>
</reference>
<evidence type="ECO:0000259" key="8">
    <source>
        <dbReference type="PROSITE" id="PS50928"/>
    </source>
</evidence>
<gene>
    <name evidence="9" type="ORF">MUN89_05730</name>
</gene>
<dbReference type="InterPro" id="IPR051393">
    <property type="entry name" value="ABC_transporter_permease"/>
</dbReference>
<feature type="transmembrane region" description="Helical" evidence="7">
    <location>
        <begin position="91"/>
        <end position="113"/>
    </location>
</feature>
<feature type="transmembrane region" description="Helical" evidence="7">
    <location>
        <begin position="279"/>
        <end position="299"/>
    </location>
</feature>
<keyword evidence="3" id="KW-1003">Cell membrane</keyword>
<dbReference type="PANTHER" id="PTHR30193">
    <property type="entry name" value="ABC TRANSPORTER PERMEASE PROTEIN"/>
    <property type="match status" value="1"/>
</dbReference>
<dbReference type="SUPFAM" id="SSF161098">
    <property type="entry name" value="MetI-like"/>
    <property type="match status" value="1"/>
</dbReference>
<dbReference type="RefSeq" id="WP_244712179.1">
    <property type="nucleotide sequence ID" value="NZ_CP095073.1"/>
</dbReference>
<evidence type="ECO:0000256" key="3">
    <source>
        <dbReference type="ARBA" id="ARBA00022475"/>
    </source>
</evidence>
<evidence type="ECO:0000256" key="4">
    <source>
        <dbReference type="ARBA" id="ARBA00022692"/>
    </source>
</evidence>
<dbReference type="Pfam" id="PF00528">
    <property type="entry name" value="BPD_transp_1"/>
    <property type="match status" value="1"/>
</dbReference>
<keyword evidence="5 7" id="KW-1133">Transmembrane helix</keyword>
<evidence type="ECO:0000256" key="2">
    <source>
        <dbReference type="ARBA" id="ARBA00022448"/>
    </source>
</evidence>
<dbReference type="PANTHER" id="PTHR30193:SF37">
    <property type="entry name" value="INNER MEMBRANE ABC TRANSPORTER PERMEASE PROTEIN YCJO"/>
    <property type="match status" value="1"/>
</dbReference>
<feature type="transmembrane region" description="Helical" evidence="7">
    <location>
        <begin position="228"/>
        <end position="247"/>
    </location>
</feature>
<evidence type="ECO:0000313" key="10">
    <source>
        <dbReference type="Proteomes" id="UP000831787"/>
    </source>
</evidence>
<evidence type="ECO:0000256" key="7">
    <source>
        <dbReference type="RuleBase" id="RU363032"/>
    </source>
</evidence>
<name>A0ABY4ENC4_9BACI</name>
<dbReference type="SUPFAM" id="SSF160964">
    <property type="entry name" value="MalF N-terminal region-like"/>
    <property type="match status" value="1"/>
</dbReference>
<dbReference type="CDD" id="cd06261">
    <property type="entry name" value="TM_PBP2"/>
    <property type="match status" value="1"/>
</dbReference>
<dbReference type="Gene3D" id="1.10.3720.10">
    <property type="entry name" value="MetI-like"/>
    <property type="match status" value="1"/>
</dbReference>
<protein>
    <submittedName>
        <fullName evidence="9">Sugar ABC transporter permease</fullName>
    </submittedName>
</protein>
<keyword evidence="2 7" id="KW-0813">Transport</keyword>
<organism evidence="9 10">
    <name type="scientific">Halobacillus salinarum</name>
    <dbReference type="NCBI Taxonomy" id="2932257"/>
    <lineage>
        <taxon>Bacteria</taxon>
        <taxon>Bacillati</taxon>
        <taxon>Bacillota</taxon>
        <taxon>Bacilli</taxon>
        <taxon>Bacillales</taxon>
        <taxon>Bacillaceae</taxon>
        <taxon>Halobacillus</taxon>
    </lineage>
</organism>
<keyword evidence="6 7" id="KW-0472">Membrane</keyword>
<dbReference type="Proteomes" id="UP000831787">
    <property type="component" value="Chromosome"/>
</dbReference>
<dbReference type="PROSITE" id="PS50928">
    <property type="entry name" value="ABC_TM1"/>
    <property type="match status" value="1"/>
</dbReference>
<evidence type="ECO:0000256" key="5">
    <source>
        <dbReference type="ARBA" id="ARBA00022989"/>
    </source>
</evidence>
<keyword evidence="4 7" id="KW-0812">Transmembrane</keyword>
<feature type="transmembrane region" description="Helical" evidence="7">
    <location>
        <begin position="29"/>
        <end position="51"/>
    </location>
</feature>
<keyword evidence="10" id="KW-1185">Reference proteome</keyword>
<accession>A0ABY4ENC4</accession>
<proteinExistence type="inferred from homology"/>
<dbReference type="EMBL" id="CP095073">
    <property type="protein sequence ID" value="UOQ45447.1"/>
    <property type="molecule type" value="Genomic_DNA"/>
</dbReference>
<evidence type="ECO:0000256" key="6">
    <source>
        <dbReference type="ARBA" id="ARBA00023136"/>
    </source>
</evidence>
<sequence>MLTNQSLRTGTKSSAVKKKERRQFITPKTAPYIFVAPAVLLFLGFMVYPILASLLLSFQTKVGGVYTFSGLDNYTRLFSDPLFYKSLGNTFIILLVQVPIMLFLAVVLAVFLNSTLLSMRGFYRVAFFTPAVTSLVAASVIFVLLLNKDYGLINYLLSLLGFDKVGWLTNSTWARVSLIAVTTWRWTGYNMVIILAGLQSIPHSLYEAASIDGASSVRKFFSITIPQLKPVLLFTFILSTIGSFQLFDEPYNLTGGGPNNATLTITYYLYNQGFEYFDFGYASAIAYVIVFFIAVLSWLQFRVVRDDS</sequence>
<evidence type="ECO:0000256" key="1">
    <source>
        <dbReference type="ARBA" id="ARBA00004651"/>
    </source>
</evidence>
<feature type="domain" description="ABC transmembrane type-1" evidence="8">
    <location>
        <begin position="87"/>
        <end position="300"/>
    </location>
</feature>
<dbReference type="InterPro" id="IPR000515">
    <property type="entry name" value="MetI-like"/>
</dbReference>
<feature type="transmembrane region" description="Helical" evidence="7">
    <location>
        <begin position="125"/>
        <end position="146"/>
    </location>
</feature>
<comment type="similarity">
    <text evidence="7">Belongs to the binding-protein-dependent transport system permease family.</text>
</comment>
<comment type="subcellular location">
    <subcellularLocation>
        <location evidence="1 7">Cell membrane</location>
        <topology evidence="1 7">Multi-pass membrane protein</topology>
    </subcellularLocation>
</comment>